<feature type="non-terminal residue" evidence="1">
    <location>
        <position position="1"/>
    </location>
</feature>
<sequence>KGQPLPAFYEYKVEQLKELETMSEQGQIDLFYGDESHVCSEWSPNFLE</sequence>
<dbReference type="EMBL" id="SNRY01011410">
    <property type="protein sequence ID" value="KAA6304564.1"/>
    <property type="molecule type" value="Genomic_DNA"/>
</dbReference>
<organism evidence="1">
    <name type="scientific">termite gut metagenome</name>
    <dbReference type="NCBI Taxonomy" id="433724"/>
    <lineage>
        <taxon>unclassified sequences</taxon>
        <taxon>metagenomes</taxon>
        <taxon>organismal metagenomes</taxon>
    </lineage>
</organism>
<dbReference type="AlphaFoldDB" id="A0A5J4P7M2"/>
<proteinExistence type="predicted"/>
<name>A0A5J4P7M2_9ZZZZ</name>
<gene>
    <name evidence="1" type="ORF">EZS27_043789</name>
</gene>
<evidence type="ECO:0000313" key="1">
    <source>
        <dbReference type="EMBL" id="KAA6304564.1"/>
    </source>
</evidence>
<comment type="caution">
    <text evidence="1">The sequence shown here is derived from an EMBL/GenBank/DDBJ whole genome shotgun (WGS) entry which is preliminary data.</text>
</comment>
<protein>
    <submittedName>
        <fullName evidence="1">Uncharacterized protein</fullName>
    </submittedName>
</protein>
<accession>A0A5J4P7M2</accession>
<reference evidence="1" key="1">
    <citation type="submission" date="2019-03" db="EMBL/GenBank/DDBJ databases">
        <title>Single cell metagenomics reveals metabolic interactions within the superorganism composed of flagellate Streblomastix strix and complex community of Bacteroidetes bacteria on its surface.</title>
        <authorList>
            <person name="Treitli S.C."/>
            <person name="Kolisko M."/>
            <person name="Husnik F."/>
            <person name="Keeling P."/>
            <person name="Hampl V."/>
        </authorList>
    </citation>
    <scope>NUCLEOTIDE SEQUENCE</scope>
    <source>
        <strain evidence="1">STM</strain>
    </source>
</reference>